<proteinExistence type="inferred from homology"/>
<dbReference type="Proteomes" id="UP000008810">
    <property type="component" value="Chromosome 5"/>
</dbReference>
<dbReference type="PANTHER" id="PTHR23329">
    <property type="entry name" value="TUFTELIN-INTERACTING PROTEIN 11-RELATED"/>
    <property type="match status" value="1"/>
</dbReference>
<dbReference type="AlphaFoldDB" id="A0A0Q3EAL6"/>
<sequence>MAAPMPGRLAFTSPAVAKMMRLWNYEEGSGLGVHGQGIIAPIQPTAWPQKAGLGHRDKPYDNGLDAPPTAAPANDEWLHQWEVLSRAQRLETECFEKTLALLQELKLQGDDSPETADALAAVIKSREVFQLENHTPGMWKAALPSSTTRYIIEQIVTPKIAMGAQEWQPAWDPDCHDWLRPWIPLISHLPRSLYDAVEGKITSRIDDYDVVSPWKDYLDPACWDAFAARHVLPKIARLVRELRITPPKQADRSFRWAMLWAPLVRVQHVVSILEDAEFWDRWEGALRHWLRSSKPSFGEADAWCAGWKNLFTPELLADERVRAHLHEGAGMVDRARCCRTHIALSPFSFDHHRLIANIDDTSELAVGV</sequence>
<dbReference type="STRING" id="15368.A0A0Q3EAL6"/>
<dbReference type="OrthoDB" id="585373at2759"/>
<dbReference type="GO" id="GO:0071008">
    <property type="term" value="C:U2-type post-mRNA release spliceosomal complex"/>
    <property type="evidence" value="ECO:0000318"/>
    <property type="project" value="GO_Central"/>
</dbReference>
<dbReference type="Gramene" id="KQJ83436">
    <property type="protein sequence ID" value="KQJ83436"/>
    <property type="gene ID" value="BRADI_5g14930v3"/>
</dbReference>
<dbReference type="GO" id="GO:0000390">
    <property type="term" value="P:spliceosomal complex disassembly"/>
    <property type="evidence" value="ECO:0000318"/>
    <property type="project" value="GO_Central"/>
</dbReference>
<feature type="domain" description="G-patch" evidence="2">
    <location>
        <begin position="12"/>
        <end position="58"/>
    </location>
</feature>
<organism evidence="3">
    <name type="scientific">Brachypodium distachyon</name>
    <name type="common">Purple false brome</name>
    <name type="synonym">Trachynia distachya</name>
    <dbReference type="NCBI Taxonomy" id="15368"/>
    <lineage>
        <taxon>Eukaryota</taxon>
        <taxon>Viridiplantae</taxon>
        <taxon>Streptophyta</taxon>
        <taxon>Embryophyta</taxon>
        <taxon>Tracheophyta</taxon>
        <taxon>Spermatophyta</taxon>
        <taxon>Magnoliopsida</taxon>
        <taxon>Liliopsida</taxon>
        <taxon>Poales</taxon>
        <taxon>Poaceae</taxon>
        <taxon>BOP clade</taxon>
        <taxon>Pooideae</taxon>
        <taxon>Stipodae</taxon>
        <taxon>Brachypodieae</taxon>
        <taxon>Brachypodium</taxon>
    </lineage>
</organism>
<reference evidence="3 4" key="1">
    <citation type="journal article" date="2010" name="Nature">
        <title>Genome sequencing and analysis of the model grass Brachypodium distachyon.</title>
        <authorList>
            <consortium name="International Brachypodium Initiative"/>
        </authorList>
    </citation>
    <scope>NUCLEOTIDE SEQUENCE [LARGE SCALE GENOMIC DNA]</scope>
    <source>
        <strain evidence="3 4">Bd21</strain>
    </source>
</reference>
<dbReference type="SMART" id="SM00443">
    <property type="entry name" value="G_patch"/>
    <property type="match status" value="1"/>
</dbReference>
<protein>
    <recommendedName>
        <fullName evidence="2">G-patch domain-containing protein</fullName>
    </recommendedName>
</protein>
<evidence type="ECO:0000313" key="5">
    <source>
        <dbReference type="Proteomes" id="UP000008810"/>
    </source>
</evidence>
<comment type="similarity">
    <text evidence="1">Belongs to the TFP11/STIP family.</text>
</comment>
<dbReference type="InterPro" id="IPR045211">
    <property type="entry name" value="TFP11/STIP/Ntr1"/>
</dbReference>
<evidence type="ECO:0000313" key="3">
    <source>
        <dbReference type="EMBL" id="KQJ83436.1"/>
    </source>
</evidence>
<reference evidence="4" key="3">
    <citation type="submission" date="2018-08" db="UniProtKB">
        <authorList>
            <consortium name="EnsemblPlants"/>
        </authorList>
    </citation>
    <scope>IDENTIFICATION</scope>
    <source>
        <strain evidence="4">cv. Bd21</strain>
    </source>
</reference>
<dbReference type="InterPro" id="IPR000467">
    <property type="entry name" value="G_patch_dom"/>
</dbReference>
<dbReference type="GO" id="GO:0003676">
    <property type="term" value="F:nucleic acid binding"/>
    <property type="evidence" value="ECO:0007669"/>
    <property type="project" value="InterPro"/>
</dbReference>
<dbReference type="EnsemblPlants" id="KQJ83436">
    <property type="protein sequence ID" value="KQJ83436"/>
    <property type="gene ID" value="BRADI_5g14930v3"/>
</dbReference>
<dbReference type="EMBL" id="CM000884">
    <property type="protein sequence ID" value="KQJ83436.1"/>
    <property type="molecule type" value="Genomic_DNA"/>
</dbReference>
<keyword evidence="5" id="KW-1185">Reference proteome</keyword>
<accession>A0A0Q3EAL6</accession>
<dbReference type="InterPro" id="IPR022783">
    <property type="entry name" value="GCFC_dom"/>
</dbReference>
<evidence type="ECO:0000259" key="2">
    <source>
        <dbReference type="PROSITE" id="PS50174"/>
    </source>
</evidence>
<dbReference type="PANTHER" id="PTHR23329:SF16">
    <property type="entry name" value="G-PATCH DOMAIN-CONTAINING PROTEIN"/>
    <property type="match status" value="1"/>
</dbReference>
<evidence type="ECO:0000256" key="1">
    <source>
        <dbReference type="ARBA" id="ARBA00010900"/>
    </source>
</evidence>
<dbReference type="InParanoid" id="A0A0Q3EAL6"/>
<name>A0A0Q3EAL6_BRADI</name>
<dbReference type="Pfam" id="PF07842">
    <property type="entry name" value="GCFC"/>
    <property type="match status" value="1"/>
</dbReference>
<dbReference type="Pfam" id="PF01585">
    <property type="entry name" value="G-patch"/>
    <property type="match status" value="1"/>
</dbReference>
<dbReference type="PROSITE" id="PS50174">
    <property type="entry name" value="G_PATCH"/>
    <property type="match status" value="1"/>
</dbReference>
<evidence type="ECO:0000313" key="4">
    <source>
        <dbReference type="EnsemblPlants" id="KQJ83436"/>
    </source>
</evidence>
<gene>
    <name evidence="3" type="ORF">BRADI_5g14930v3</name>
</gene>
<reference evidence="3" key="2">
    <citation type="submission" date="2017-06" db="EMBL/GenBank/DDBJ databases">
        <title>WGS assembly of Brachypodium distachyon.</title>
        <authorList>
            <consortium name="The International Brachypodium Initiative"/>
            <person name="Lucas S."/>
            <person name="Harmon-Smith M."/>
            <person name="Lail K."/>
            <person name="Tice H."/>
            <person name="Grimwood J."/>
            <person name="Bruce D."/>
            <person name="Barry K."/>
            <person name="Shu S."/>
            <person name="Lindquist E."/>
            <person name="Wang M."/>
            <person name="Pitluck S."/>
            <person name="Vogel J.P."/>
            <person name="Garvin D.F."/>
            <person name="Mockler T.C."/>
            <person name="Schmutz J."/>
            <person name="Rokhsar D."/>
            <person name="Bevan M.W."/>
        </authorList>
    </citation>
    <scope>NUCLEOTIDE SEQUENCE</scope>
    <source>
        <strain evidence="3">Bd21</strain>
    </source>
</reference>